<name>A0A375Z3N6_MYCSH</name>
<proteinExistence type="predicted"/>
<dbReference type="EMBL" id="UEGW01000001">
    <property type="protein sequence ID" value="SRX95696.1"/>
    <property type="molecule type" value="Genomic_DNA"/>
</dbReference>
<gene>
    <name evidence="3" type="ORF">MSP7336_03969</name>
</gene>
<reference evidence="3 4" key="1">
    <citation type="submission" date="2018-05" db="EMBL/GenBank/DDBJ databases">
        <authorList>
            <consortium name="IHU Genomes"/>
        </authorList>
    </citation>
    <scope>NUCLEOTIDE SEQUENCE [LARGE SCALE GENOMIC DNA]</scope>
    <source>
        <strain evidence="3 4">P7336</strain>
    </source>
</reference>
<feature type="compositionally biased region" description="Polar residues" evidence="1">
    <location>
        <begin position="1"/>
        <end position="11"/>
    </location>
</feature>
<dbReference type="AlphaFoldDB" id="A0A375Z3N6"/>
<keyword evidence="4" id="KW-1185">Reference proteome</keyword>
<accession>A0A375Z3N6</accession>
<dbReference type="Proteomes" id="UP000252015">
    <property type="component" value="Unassembled WGS sequence"/>
</dbReference>
<feature type="region of interest" description="Disordered" evidence="1">
    <location>
        <begin position="1"/>
        <end position="24"/>
    </location>
</feature>
<evidence type="ECO:0000313" key="3">
    <source>
        <dbReference type="EMBL" id="SRX95696.1"/>
    </source>
</evidence>
<organism evidence="3 4">
    <name type="scientific">Mycobacterium shimoidei</name>
    <dbReference type="NCBI Taxonomy" id="29313"/>
    <lineage>
        <taxon>Bacteria</taxon>
        <taxon>Bacillati</taxon>
        <taxon>Actinomycetota</taxon>
        <taxon>Actinomycetes</taxon>
        <taxon>Mycobacteriales</taxon>
        <taxon>Mycobacteriaceae</taxon>
        <taxon>Mycobacterium</taxon>
    </lineage>
</organism>
<evidence type="ECO:0000313" key="4">
    <source>
        <dbReference type="Proteomes" id="UP000252015"/>
    </source>
</evidence>
<evidence type="ECO:0000256" key="1">
    <source>
        <dbReference type="SAM" id="MobiDB-lite"/>
    </source>
</evidence>
<sequence length="77" mass="8007">MIAAPSTTPGSPKNPEGPIADGKAMCTMLDGGKSGPDIVTHLTQSNLGFAPREAAKFLMLATVTYCPKYPQVAEVSK</sequence>
<dbReference type="InterPro" id="IPR007969">
    <property type="entry name" value="DUF732"/>
</dbReference>
<feature type="domain" description="DUF732" evidence="2">
    <location>
        <begin position="14"/>
        <end position="67"/>
    </location>
</feature>
<dbReference type="Pfam" id="PF05305">
    <property type="entry name" value="DUF732"/>
    <property type="match status" value="1"/>
</dbReference>
<dbReference type="RefSeq" id="WP_181786860.1">
    <property type="nucleotide sequence ID" value="NZ_UEGW01000001.1"/>
</dbReference>
<evidence type="ECO:0000259" key="2">
    <source>
        <dbReference type="Pfam" id="PF05305"/>
    </source>
</evidence>
<protein>
    <recommendedName>
        <fullName evidence="2">DUF732 domain-containing protein</fullName>
    </recommendedName>
</protein>